<reference evidence="1" key="1">
    <citation type="submission" date="2018-06" db="EMBL/GenBank/DDBJ databases">
        <authorList>
            <person name="Zhirakovskaya E."/>
        </authorList>
    </citation>
    <scope>NUCLEOTIDE SEQUENCE</scope>
</reference>
<evidence type="ECO:0000313" key="1">
    <source>
        <dbReference type="EMBL" id="VAX02584.1"/>
    </source>
</evidence>
<organism evidence="1">
    <name type="scientific">hydrothermal vent metagenome</name>
    <dbReference type="NCBI Taxonomy" id="652676"/>
    <lineage>
        <taxon>unclassified sequences</taxon>
        <taxon>metagenomes</taxon>
        <taxon>ecological metagenomes</taxon>
    </lineage>
</organism>
<proteinExistence type="predicted"/>
<accession>A0A3B1ARX4</accession>
<protein>
    <submittedName>
        <fullName evidence="1">Uncharacterized protein</fullName>
    </submittedName>
</protein>
<name>A0A3B1ARX4_9ZZZZ</name>
<sequence length="33" mass="3985">MCRVFYSVASKVTRQMWRRLKSYFANEELISAL</sequence>
<dbReference type="EMBL" id="UOFU01000278">
    <property type="protein sequence ID" value="VAX02584.1"/>
    <property type="molecule type" value="Genomic_DNA"/>
</dbReference>
<gene>
    <name evidence="1" type="ORF">MNBD_GAMMA20-2009</name>
</gene>
<dbReference type="AlphaFoldDB" id="A0A3B1ARX4"/>